<protein>
    <submittedName>
        <fullName evidence="1">Uncharacterized protein</fullName>
    </submittedName>
</protein>
<dbReference type="EMBL" id="MF600313">
    <property type="protein sequence ID" value="AVN58303.1"/>
    <property type="molecule type" value="Genomic_DNA"/>
</dbReference>
<gene>
    <name evidence="1" type="ORF">B5P44_p00008</name>
</gene>
<keyword evidence="1" id="KW-0614">Plasmid</keyword>
<geneLocation type="plasmid" evidence="1">
    <name>pCBMA213_1</name>
</geneLocation>
<sequence length="612" mass="66880">MAAKPTIRLWAPGVRFKHTAPLTSKLPAAPAAVPLYSRNRTRYLVFDLDAKRAGAETVQADRDRIFGWVRACGGRAITDDSTSRGAHIIVPLGVAATVDDVRALMEAAETLCPSLDKTPMINPKRGCITVPGSLCKEGGHRRLRGTVEDAVDALRRRNAPEFLALLTEHVASTATPASVRSSAPPESTTAFFTGNSADDRLLPEYALNTPMPDDVHKFAVTPLPDRWHSSRWESPSEARQSVLTHAQWRGMSLTEVLQLTTTTWALGMGQAYSRYADPVSAVTRDWWKARQWLLQMLPTVHTVAHKIQKHTGGTPPTPPDARLQTWLQTGTSWCDTTLRAHPARWTVAAVLQALAVSASRGGELAGENYVVGFGGRSLSIAAGVISESSVWAALRLLRETPGSPVLLVRRAQGKKADQYALVRAVIDDANPEQLGRPQVRDVHPVWAVIGLKYRRIYEAVLEGRSSRVTDIVATARLSRTAAYDGVAELQRIGLIERRNGQIAVTATSLDDLGNQLRANDLRDERIAEHRERRKAWGEWLATRDAHSGPEDVIVEPASIGSIVSALTQDEHDEWLDSVMRTGPPAELPAAMTDLPTRVVSRYEAAATASHHG</sequence>
<name>A0A343VQX9_9MYCO</name>
<accession>A0A343VQX9</accession>
<dbReference type="RefSeq" id="WP_172692643.1">
    <property type="nucleotide sequence ID" value="NZ_MF600313.1"/>
</dbReference>
<evidence type="ECO:0000313" key="1">
    <source>
        <dbReference type="EMBL" id="AVN58303.1"/>
    </source>
</evidence>
<proteinExistence type="predicted"/>
<reference evidence="1" key="1">
    <citation type="journal article" date="2018" name="Front. Microbiol.">
        <title>Beyond the Limits: tRNA Array Units in Mycobacterium Genomes.</title>
        <authorList>
            <person name="Morgado S.M."/>
            <person name="Vicente A.C."/>
        </authorList>
    </citation>
    <scope>NUCLEOTIDE SEQUENCE</scope>
    <source>
        <strain evidence="1">CBMA 213</strain>
        <plasmid evidence="1">pCBMA213_1</plasmid>
    </source>
</reference>
<organism evidence="1">
    <name type="scientific">Mycolicibacterium sp. CBMA 213</name>
    <dbReference type="NCBI Taxonomy" id="1968788"/>
    <lineage>
        <taxon>Bacteria</taxon>
        <taxon>Bacillati</taxon>
        <taxon>Actinomycetota</taxon>
        <taxon>Actinomycetes</taxon>
        <taxon>Mycobacteriales</taxon>
        <taxon>Mycobacteriaceae</taxon>
        <taxon>Mycolicibacterium</taxon>
    </lineage>
</organism>
<dbReference type="AlphaFoldDB" id="A0A343VQX9"/>